<dbReference type="Proteomes" id="UP000053647">
    <property type="component" value="Unassembled WGS sequence"/>
</dbReference>
<dbReference type="InterPro" id="IPR001680">
    <property type="entry name" value="WD40_rpt"/>
</dbReference>
<evidence type="ECO:0000256" key="3">
    <source>
        <dbReference type="PROSITE-ProRule" id="PRU00221"/>
    </source>
</evidence>
<feature type="repeat" description="WD" evidence="3">
    <location>
        <begin position="226"/>
        <end position="257"/>
    </location>
</feature>
<sequence length="257" mass="28226">LEGHENAVRCVRLYADENKLVSGSSDNTLRIWDRKTGAVEVLSGHTNTVEDVDVSRDGKLVVSGSSDKTVRIWNVGSGETMHLLECHGEAVRSVQFSHDSSRVVSGSFHNMVRVWSVETGKLAFEPIECHGGVYCVRYSPSGDRIASGADNIQIWNAETGVGILSIQKSSVWSLAWTADGTHIIGGRKGEVTIWNSDDGDQLRTWKAHDSWIDLSLSPTATHKVASLEHDQYVLGIAFSRSGRLIAMGCEDNKVYLW</sequence>
<keyword evidence="1 3" id="KW-0853">WD repeat</keyword>
<evidence type="ECO:0000256" key="2">
    <source>
        <dbReference type="ARBA" id="ARBA00022737"/>
    </source>
</evidence>
<proteinExistence type="predicted"/>
<dbReference type="OrthoDB" id="6262491at2759"/>
<dbReference type="AlphaFoldDB" id="A0A0C9U0C6"/>
<dbReference type="Gene3D" id="2.130.10.10">
    <property type="entry name" value="YVTN repeat-like/Quinoprotein amine dehydrogenase"/>
    <property type="match status" value="2"/>
</dbReference>
<protein>
    <recommendedName>
        <fullName evidence="6">WD40 repeat-like protein</fullName>
    </recommendedName>
</protein>
<evidence type="ECO:0000313" key="5">
    <source>
        <dbReference type="Proteomes" id="UP000053647"/>
    </source>
</evidence>
<dbReference type="SUPFAM" id="SSF50978">
    <property type="entry name" value="WD40 repeat-like"/>
    <property type="match status" value="1"/>
</dbReference>
<dbReference type="CDD" id="cd00200">
    <property type="entry name" value="WD40"/>
    <property type="match status" value="1"/>
</dbReference>
<reference evidence="5" key="2">
    <citation type="submission" date="2015-01" db="EMBL/GenBank/DDBJ databases">
        <title>Evolutionary Origins and Diversification of the Mycorrhizal Mutualists.</title>
        <authorList>
            <consortium name="DOE Joint Genome Institute"/>
            <consortium name="Mycorrhizal Genomics Consortium"/>
            <person name="Kohler A."/>
            <person name="Kuo A."/>
            <person name="Nagy L.G."/>
            <person name="Floudas D."/>
            <person name="Copeland A."/>
            <person name="Barry K.W."/>
            <person name="Cichocki N."/>
            <person name="Veneault-Fourrey C."/>
            <person name="LaButti K."/>
            <person name="Lindquist E.A."/>
            <person name="Lipzen A."/>
            <person name="Lundell T."/>
            <person name="Morin E."/>
            <person name="Murat C."/>
            <person name="Riley R."/>
            <person name="Ohm R."/>
            <person name="Sun H."/>
            <person name="Tunlid A."/>
            <person name="Henrissat B."/>
            <person name="Grigoriev I.V."/>
            <person name="Hibbett D.S."/>
            <person name="Martin F."/>
        </authorList>
    </citation>
    <scope>NUCLEOTIDE SEQUENCE [LARGE SCALE GENOMIC DNA]</scope>
    <source>
        <strain evidence="5">ATCC 200175</strain>
    </source>
</reference>
<feature type="repeat" description="WD" evidence="3">
    <location>
        <begin position="1"/>
        <end position="42"/>
    </location>
</feature>
<evidence type="ECO:0000313" key="4">
    <source>
        <dbReference type="EMBL" id="KIJ13182.1"/>
    </source>
</evidence>
<dbReference type="PANTHER" id="PTHR19848">
    <property type="entry name" value="WD40 REPEAT PROTEIN"/>
    <property type="match status" value="1"/>
</dbReference>
<evidence type="ECO:0000256" key="1">
    <source>
        <dbReference type="ARBA" id="ARBA00022574"/>
    </source>
</evidence>
<keyword evidence="5" id="KW-1185">Reference proteome</keyword>
<dbReference type="PROSITE" id="PS50082">
    <property type="entry name" value="WD_REPEATS_2"/>
    <property type="match status" value="4"/>
</dbReference>
<keyword evidence="2" id="KW-0677">Repeat</keyword>
<organism evidence="4 5">
    <name type="scientific">Paxillus involutus ATCC 200175</name>
    <dbReference type="NCBI Taxonomy" id="664439"/>
    <lineage>
        <taxon>Eukaryota</taxon>
        <taxon>Fungi</taxon>
        <taxon>Dikarya</taxon>
        <taxon>Basidiomycota</taxon>
        <taxon>Agaricomycotina</taxon>
        <taxon>Agaricomycetes</taxon>
        <taxon>Agaricomycetidae</taxon>
        <taxon>Boletales</taxon>
        <taxon>Paxilineae</taxon>
        <taxon>Paxillaceae</taxon>
        <taxon>Paxillus</taxon>
    </lineage>
</organism>
<dbReference type="PANTHER" id="PTHR19848:SF8">
    <property type="entry name" value="F-BOX AND WD REPEAT DOMAIN CONTAINING 7"/>
    <property type="match status" value="1"/>
</dbReference>
<evidence type="ECO:0008006" key="6">
    <source>
        <dbReference type="Google" id="ProtNLM"/>
    </source>
</evidence>
<dbReference type="InterPro" id="IPR020472">
    <property type="entry name" value="WD40_PAC1"/>
</dbReference>
<dbReference type="InterPro" id="IPR036322">
    <property type="entry name" value="WD40_repeat_dom_sf"/>
</dbReference>
<feature type="repeat" description="WD" evidence="3">
    <location>
        <begin position="42"/>
        <end position="83"/>
    </location>
</feature>
<feature type="non-terminal residue" evidence="4">
    <location>
        <position position="257"/>
    </location>
</feature>
<gene>
    <name evidence="4" type="ORF">PAXINDRAFT_52012</name>
</gene>
<dbReference type="PROSITE" id="PS50294">
    <property type="entry name" value="WD_REPEATS_REGION"/>
    <property type="match status" value="4"/>
</dbReference>
<dbReference type="HOGENOM" id="CLU_000288_57_33_1"/>
<dbReference type="Pfam" id="PF00400">
    <property type="entry name" value="WD40"/>
    <property type="match status" value="6"/>
</dbReference>
<feature type="repeat" description="WD" evidence="3">
    <location>
        <begin position="84"/>
        <end position="125"/>
    </location>
</feature>
<dbReference type="PRINTS" id="PR00320">
    <property type="entry name" value="GPROTEINBRPT"/>
</dbReference>
<dbReference type="PROSITE" id="PS00678">
    <property type="entry name" value="WD_REPEATS_1"/>
    <property type="match status" value="1"/>
</dbReference>
<reference evidence="4 5" key="1">
    <citation type="submission" date="2014-06" db="EMBL/GenBank/DDBJ databases">
        <authorList>
            <consortium name="DOE Joint Genome Institute"/>
            <person name="Kuo A."/>
            <person name="Kohler A."/>
            <person name="Nagy L.G."/>
            <person name="Floudas D."/>
            <person name="Copeland A."/>
            <person name="Barry K.W."/>
            <person name="Cichocki N."/>
            <person name="Veneault-Fourrey C."/>
            <person name="LaButti K."/>
            <person name="Lindquist E.A."/>
            <person name="Lipzen A."/>
            <person name="Lundell T."/>
            <person name="Morin E."/>
            <person name="Murat C."/>
            <person name="Sun H."/>
            <person name="Tunlid A."/>
            <person name="Henrissat B."/>
            <person name="Grigoriev I.V."/>
            <person name="Hibbett D.S."/>
            <person name="Martin F."/>
            <person name="Nordberg H.P."/>
            <person name="Cantor M.N."/>
            <person name="Hua S.X."/>
        </authorList>
    </citation>
    <scope>NUCLEOTIDE SEQUENCE [LARGE SCALE GENOMIC DNA]</scope>
    <source>
        <strain evidence="4 5">ATCC 200175</strain>
    </source>
</reference>
<dbReference type="SMART" id="SM00320">
    <property type="entry name" value="WD40"/>
    <property type="match status" value="6"/>
</dbReference>
<dbReference type="InterPro" id="IPR015943">
    <property type="entry name" value="WD40/YVTN_repeat-like_dom_sf"/>
</dbReference>
<feature type="non-terminal residue" evidence="4">
    <location>
        <position position="1"/>
    </location>
</feature>
<name>A0A0C9U0C6_PAXIN</name>
<accession>A0A0C9U0C6</accession>
<dbReference type="InterPro" id="IPR019775">
    <property type="entry name" value="WD40_repeat_CS"/>
</dbReference>
<dbReference type="EMBL" id="KN819355">
    <property type="protein sequence ID" value="KIJ13182.1"/>
    <property type="molecule type" value="Genomic_DNA"/>
</dbReference>